<dbReference type="Pfam" id="PF12738">
    <property type="entry name" value="PTCB-BRCT"/>
    <property type="match status" value="1"/>
</dbReference>
<dbReference type="Gene3D" id="3.40.50.10190">
    <property type="entry name" value="BRCT domain"/>
    <property type="match status" value="4"/>
</dbReference>
<feature type="compositionally biased region" description="Polar residues" evidence="2">
    <location>
        <begin position="260"/>
        <end position="270"/>
    </location>
</feature>
<dbReference type="InterPro" id="IPR059215">
    <property type="entry name" value="BRCT2_TopBP1-like"/>
</dbReference>
<feature type="compositionally biased region" description="Polar residues" evidence="2">
    <location>
        <begin position="438"/>
        <end position="449"/>
    </location>
</feature>
<dbReference type="SMART" id="SM00292">
    <property type="entry name" value="BRCT"/>
    <property type="match status" value="3"/>
</dbReference>
<feature type="compositionally biased region" description="Basic residues" evidence="2">
    <location>
        <begin position="1"/>
        <end position="11"/>
    </location>
</feature>
<feature type="compositionally biased region" description="Basic and acidic residues" evidence="2">
    <location>
        <begin position="901"/>
        <end position="925"/>
    </location>
</feature>
<dbReference type="InterPro" id="IPR036420">
    <property type="entry name" value="BRCT_dom_sf"/>
</dbReference>
<evidence type="ECO:0000256" key="2">
    <source>
        <dbReference type="SAM" id="MobiDB-lite"/>
    </source>
</evidence>
<evidence type="ECO:0000256" key="1">
    <source>
        <dbReference type="ARBA" id="ARBA00022737"/>
    </source>
</evidence>
<dbReference type="HOGENOM" id="CLU_007843_0_0_1"/>
<accession>M2QMZ7</accession>
<dbReference type="CDD" id="cd00027">
    <property type="entry name" value="BRCT"/>
    <property type="match status" value="1"/>
</dbReference>
<feature type="compositionally biased region" description="Basic and acidic residues" evidence="2">
    <location>
        <begin position="336"/>
        <end position="346"/>
    </location>
</feature>
<dbReference type="InterPro" id="IPR001357">
    <property type="entry name" value="BRCT_dom"/>
</dbReference>
<feature type="domain" description="BRCT" evidence="3">
    <location>
        <begin position="465"/>
        <end position="557"/>
    </location>
</feature>
<dbReference type="OrthoDB" id="251770at2759"/>
<evidence type="ECO:0000313" key="5">
    <source>
        <dbReference type="Proteomes" id="UP000016930"/>
    </source>
</evidence>
<dbReference type="STRING" id="914234.M2QMZ7"/>
<evidence type="ECO:0000259" key="3">
    <source>
        <dbReference type="PROSITE" id="PS50172"/>
    </source>
</evidence>
<feature type="region of interest" description="Disordered" evidence="2">
    <location>
        <begin position="678"/>
        <end position="873"/>
    </location>
</feature>
<dbReference type="PROSITE" id="PS50172">
    <property type="entry name" value="BRCT"/>
    <property type="match status" value="4"/>
</dbReference>
<feature type="domain" description="BRCT" evidence="3">
    <location>
        <begin position="562"/>
        <end position="638"/>
    </location>
</feature>
<organism evidence="4 5">
    <name type="scientific">Ceriporiopsis subvermispora (strain B)</name>
    <name type="common">White-rot fungus</name>
    <name type="synonym">Gelatoporia subvermispora</name>
    <dbReference type="NCBI Taxonomy" id="914234"/>
    <lineage>
        <taxon>Eukaryota</taxon>
        <taxon>Fungi</taxon>
        <taxon>Dikarya</taxon>
        <taxon>Basidiomycota</taxon>
        <taxon>Agaricomycotina</taxon>
        <taxon>Agaricomycetes</taxon>
        <taxon>Polyporales</taxon>
        <taxon>Gelatoporiaceae</taxon>
        <taxon>Gelatoporia</taxon>
    </lineage>
</organism>
<sequence>MPGPMRRRNKSNKIPNVKLRPAAPAPSNSRASRTPTSDHFLQDDEDVLGETQASILESCPRPFRGITLCTTGISDKTTLFKQAIELGAQYDSDLRDNITHLVAEVPGSAKYKCALANKIPIMHPSWVTDSYEIWLRGDDVDVQEMTRKHRLPIFSGVILVLSGFEDIERRTEINRLCTEEGGTYVKNIERPVKVTHLLCSSHSDAVTDKMKYAEKFNQRGEANIRVVWEEWFWDCLEFGGEFEEADYEVSKPPPERKSRSQGTWPSSQNAAPFDIPESHTPSLGRQVGPGDEEEIAAVKRVPAITLQLWESLLKPRGFELVEGKLVRSPSKSQPVRRNDEQGDFRPSRSPTRVVPPVPIPGPQRGESSTIAALRKPIARRNELSASAGDVTNAGAPPTAEGSVFRRRVQHLGPASSFLSYAPGRSGSVDDIGADAQPVASSSRQRTSGPSEHVDVPLGESSVLILETKLFAGLRFKALGEADSPAVYGAIRHSGGIMLASDSQDIDNVDFIIIRLASDSDIYREEPNEAIRERFRTECWLESCITQERICALDEHIAFRPLRIETPVPGMDAIVLTYSGLDESEACWIRRLARALGFHVAPKFSRQSTHLLCPSGVGPKADKAREWGIPIVDMAWLAEIACTGRLPLVPEESREVLCPVDSKGKGKERAQDIRMADITNSEDSEIAPAAVPTIPAAGDSGGHDEESKPASPQRHAADEEDLHFGGPGALLGGLERQFSDATPPPISRATTLELDLPNGTPSRPRNGNAMFSRKPSEKKTESRDDPGRIPSSESPSPMKLLPDANVPAPSPADKTKQAAKMLQESITTLLGKRPSSEDDLARQQSRKGKRLRVPSKTKAFKRQHSGTDADRAPLLMPEAVVDSAFKAEYTADDDDIGIRAAAGEDHADNSMRVTYEDPGQRTEQKRLLRLLDGQSCEEDSQPAAAASAKGRKGEDARRRSARISAS</sequence>
<reference evidence="4 5" key="1">
    <citation type="journal article" date="2012" name="Proc. Natl. Acad. Sci. U.S.A.">
        <title>Comparative genomics of Ceriporiopsis subvermispora and Phanerochaete chrysosporium provide insight into selective ligninolysis.</title>
        <authorList>
            <person name="Fernandez-Fueyo E."/>
            <person name="Ruiz-Duenas F.J."/>
            <person name="Ferreira P."/>
            <person name="Floudas D."/>
            <person name="Hibbett D.S."/>
            <person name="Canessa P."/>
            <person name="Larrondo L.F."/>
            <person name="James T.Y."/>
            <person name="Seelenfreund D."/>
            <person name="Lobos S."/>
            <person name="Polanco R."/>
            <person name="Tello M."/>
            <person name="Honda Y."/>
            <person name="Watanabe T."/>
            <person name="Watanabe T."/>
            <person name="Ryu J.S."/>
            <person name="Kubicek C.P."/>
            <person name="Schmoll M."/>
            <person name="Gaskell J."/>
            <person name="Hammel K.E."/>
            <person name="St John F.J."/>
            <person name="Vanden Wymelenberg A."/>
            <person name="Sabat G."/>
            <person name="Splinter BonDurant S."/>
            <person name="Syed K."/>
            <person name="Yadav J.S."/>
            <person name="Doddapaneni H."/>
            <person name="Subramanian V."/>
            <person name="Lavin J.L."/>
            <person name="Oguiza J.A."/>
            <person name="Perez G."/>
            <person name="Pisabarro A.G."/>
            <person name="Ramirez L."/>
            <person name="Santoyo F."/>
            <person name="Master E."/>
            <person name="Coutinho P.M."/>
            <person name="Henrissat B."/>
            <person name="Lombard V."/>
            <person name="Magnuson J.K."/>
            <person name="Kuees U."/>
            <person name="Hori C."/>
            <person name="Igarashi K."/>
            <person name="Samejima M."/>
            <person name="Held B.W."/>
            <person name="Barry K.W."/>
            <person name="LaButti K.M."/>
            <person name="Lapidus A."/>
            <person name="Lindquist E.A."/>
            <person name="Lucas S.M."/>
            <person name="Riley R."/>
            <person name="Salamov A.A."/>
            <person name="Hoffmeister D."/>
            <person name="Schwenk D."/>
            <person name="Hadar Y."/>
            <person name="Yarden O."/>
            <person name="de Vries R.P."/>
            <person name="Wiebenga A."/>
            <person name="Stenlid J."/>
            <person name="Eastwood D."/>
            <person name="Grigoriev I.V."/>
            <person name="Berka R.M."/>
            <person name="Blanchette R.A."/>
            <person name="Kersten P."/>
            <person name="Martinez A.T."/>
            <person name="Vicuna R."/>
            <person name="Cullen D."/>
        </authorList>
    </citation>
    <scope>NUCLEOTIDE SEQUENCE [LARGE SCALE GENOMIC DNA]</scope>
    <source>
        <strain evidence="4 5">B</strain>
    </source>
</reference>
<feature type="compositionally biased region" description="Low complexity" evidence="2">
    <location>
        <begin position="20"/>
        <end position="33"/>
    </location>
</feature>
<feature type="compositionally biased region" description="Basic residues" evidence="2">
    <location>
        <begin position="843"/>
        <end position="863"/>
    </location>
</feature>
<feature type="region of interest" description="Disordered" evidence="2">
    <location>
        <begin position="246"/>
        <end position="290"/>
    </location>
</feature>
<keyword evidence="5" id="KW-1185">Reference proteome</keyword>
<evidence type="ECO:0000313" key="4">
    <source>
        <dbReference type="EMBL" id="EMD33540.1"/>
    </source>
</evidence>
<feature type="compositionally biased region" description="Low complexity" evidence="2">
    <location>
        <begin position="685"/>
        <end position="696"/>
    </location>
</feature>
<feature type="region of interest" description="Disordered" evidence="2">
    <location>
        <begin position="899"/>
        <end position="965"/>
    </location>
</feature>
<protein>
    <recommendedName>
        <fullName evidence="3">BRCT domain-containing protein</fullName>
    </recommendedName>
</protein>
<feature type="domain" description="BRCT" evidence="3">
    <location>
        <begin position="58"/>
        <end position="132"/>
    </location>
</feature>
<name>M2QMZ7_CERS8</name>
<dbReference type="GO" id="GO:0006270">
    <property type="term" value="P:DNA replication initiation"/>
    <property type="evidence" value="ECO:0007669"/>
    <property type="project" value="TreeGrafter"/>
</dbReference>
<gene>
    <name evidence="4" type="ORF">CERSUDRAFT_160532</name>
</gene>
<feature type="region of interest" description="Disordered" evidence="2">
    <location>
        <begin position="1"/>
        <end position="40"/>
    </location>
</feature>
<dbReference type="CDD" id="cd17731">
    <property type="entry name" value="BRCT_TopBP1_rpt2_like"/>
    <property type="match status" value="2"/>
</dbReference>
<dbReference type="SUPFAM" id="SSF52113">
    <property type="entry name" value="BRCT domain"/>
    <property type="match status" value="3"/>
</dbReference>
<feature type="region of interest" description="Disordered" evidence="2">
    <location>
        <begin position="326"/>
        <end position="369"/>
    </location>
</feature>
<dbReference type="Pfam" id="PF00533">
    <property type="entry name" value="BRCT"/>
    <property type="match status" value="2"/>
</dbReference>
<feature type="compositionally biased region" description="Basic and acidic residues" evidence="2">
    <location>
        <begin position="773"/>
        <end position="786"/>
    </location>
</feature>
<dbReference type="EMBL" id="KB445806">
    <property type="protein sequence ID" value="EMD33540.1"/>
    <property type="molecule type" value="Genomic_DNA"/>
</dbReference>
<dbReference type="GO" id="GO:0033314">
    <property type="term" value="P:mitotic DNA replication checkpoint signaling"/>
    <property type="evidence" value="ECO:0007669"/>
    <property type="project" value="TreeGrafter"/>
</dbReference>
<dbReference type="PANTHER" id="PTHR13561:SF20">
    <property type="entry name" value="DNA TOPOISOMERASE 2-BINDING PROTEIN 1"/>
    <property type="match status" value="1"/>
</dbReference>
<keyword evidence="1" id="KW-0677">Repeat</keyword>
<proteinExistence type="predicted"/>
<dbReference type="GO" id="GO:0007095">
    <property type="term" value="P:mitotic G2 DNA damage checkpoint signaling"/>
    <property type="evidence" value="ECO:0007669"/>
    <property type="project" value="TreeGrafter"/>
</dbReference>
<dbReference type="AlphaFoldDB" id="M2QMZ7"/>
<feature type="domain" description="BRCT" evidence="3">
    <location>
        <begin position="149"/>
        <end position="249"/>
    </location>
</feature>
<feature type="region of interest" description="Disordered" evidence="2">
    <location>
        <begin position="428"/>
        <end position="453"/>
    </location>
</feature>
<dbReference type="PANTHER" id="PTHR13561">
    <property type="entry name" value="DNA REPLICATION REGULATOR DPB11-RELATED"/>
    <property type="match status" value="1"/>
</dbReference>
<dbReference type="Proteomes" id="UP000016930">
    <property type="component" value="Unassembled WGS sequence"/>
</dbReference>